<keyword evidence="16" id="KW-1185">Reference proteome</keyword>
<evidence type="ECO:0000256" key="3">
    <source>
        <dbReference type="ARBA" id="ARBA00010299"/>
    </source>
</evidence>
<dbReference type="EMBL" id="FNOW01000062">
    <property type="protein sequence ID" value="SDY41248.1"/>
    <property type="molecule type" value="Genomic_DNA"/>
</dbReference>
<dbReference type="GO" id="GO:0006935">
    <property type="term" value="P:chemotaxis"/>
    <property type="evidence" value="ECO:0007669"/>
    <property type="project" value="UniProtKB-KW"/>
</dbReference>
<organism evidence="15 16">
    <name type="scientific">Allochromatium warmingii</name>
    <name type="common">Chromatium warmingii</name>
    <dbReference type="NCBI Taxonomy" id="61595"/>
    <lineage>
        <taxon>Bacteria</taxon>
        <taxon>Pseudomonadati</taxon>
        <taxon>Pseudomonadota</taxon>
        <taxon>Gammaproteobacteria</taxon>
        <taxon>Chromatiales</taxon>
        <taxon>Chromatiaceae</taxon>
        <taxon>Allochromatium</taxon>
    </lineage>
</organism>
<dbReference type="Gene3D" id="1.10.220.30">
    <property type="match status" value="3"/>
</dbReference>
<dbReference type="GO" id="GO:0071973">
    <property type="term" value="P:bacterial-type flagellum-dependent cell motility"/>
    <property type="evidence" value="ECO:0007669"/>
    <property type="project" value="InterPro"/>
</dbReference>
<dbReference type="PRINTS" id="PR00954">
    <property type="entry name" value="FLGMOTORFLIG"/>
</dbReference>
<keyword evidence="15" id="KW-0969">Cilium</keyword>
<dbReference type="AlphaFoldDB" id="A0A1H3JPF6"/>
<dbReference type="STRING" id="61595.SAMN05421644_1625"/>
<evidence type="ECO:0000256" key="5">
    <source>
        <dbReference type="ARBA" id="ARBA00022475"/>
    </source>
</evidence>
<dbReference type="GO" id="GO:0005886">
    <property type="term" value="C:plasma membrane"/>
    <property type="evidence" value="ECO:0007669"/>
    <property type="project" value="UniProtKB-SubCell"/>
</dbReference>
<proteinExistence type="inferred from homology"/>
<protein>
    <recommendedName>
        <fullName evidence="4 11">Flagellar motor switch protein FliG</fullName>
    </recommendedName>
</protein>
<dbReference type="InterPro" id="IPR011002">
    <property type="entry name" value="FliG_a-hlx"/>
</dbReference>
<dbReference type="Pfam" id="PF01706">
    <property type="entry name" value="FliG_C"/>
    <property type="match status" value="1"/>
</dbReference>
<keyword evidence="15" id="KW-0282">Flagellum</keyword>
<dbReference type="Pfam" id="PF14842">
    <property type="entry name" value="FliG_N"/>
    <property type="match status" value="1"/>
</dbReference>
<feature type="domain" description="Flagellar motor switch protein FliG C-terminal" evidence="12">
    <location>
        <begin position="224"/>
        <end position="330"/>
    </location>
</feature>
<dbReference type="NCBIfam" id="TIGR00207">
    <property type="entry name" value="fliG"/>
    <property type="match status" value="1"/>
</dbReference>
<evidence type="ECO:0000256" key="7">
    <source>
        <dbReference type="ARBA" id="ARBA00022779"/>
    </source>
</evidence>
<comment type="function">
    <text evidence="10 11">FliG is one of three proteins (FliG, FliN, FliM) that forms the rotor-mounted switch complex (C ring), located at the base of the basal body. This complex interacts with the CheY and CheZ chemotaxis proteins, in addition to contacting components of the motor that determine the direction of flagellar rotation.</text>
</comment>
<evidence type="ECO:0000313" key="16">
    <source>
        <dbReference type="Proteomes" id="UP000198672"/>
    </source>
</evidence>
<keyword evidence="6 11" id="KW-0145">Chemotaxis</keyword>
<dbReference type="SUPFAM" id="SSF48029">
    <property type="entry name" value="FliG"/>
    <property type="match status" value="2"/>
</dbReference>
<dbReference type="PANTHER" id="PTHR30534">
    <property type="entry name" value="FLAGELLAR MOTOR SWITCH PROTEIN FLIG"/>
    <property type="match status" value="1"/>
</dbReference>
<keyword evidence="5 11" id="KW-1003">Cell membrane</keyword>
<evidence type="ECO:0000259" key="13">
    <source>
        <dbReference type="Pfam" id="PF14841"/>
    </source>
</evidence>
<evidence type="ECO:0000256" key="8">
    <source>
        <dbReference type="ARBA" id="ARBA00023136"/>
    </source>
</evidence>
<dbReference type="InterPro" id="IPR000090">
    <property type="entry name" value="Flg_Motor_Flig"/>
</dbReference>
<evidence type="ECO:0000313" key="15">
    <source>
        <dbReference type="EMBL" id="SDY41248.1"/>
    </source>
</evidence>
<dbReference type="Proteomes" id="UP000198672">
    <property type="component" value="Unassembled WGS sequence"/>
</dbReference>
<comment type="subcellular location">
    <subcellularLocation>
        <location evidence="1 11">Bacterial flagellum basal body</location>
    </subcellularLocation>
    <subcellularLocation>
        <location evidence="2 11">Cell inner membrane</location>
        <topology evidence="2 11">Peripheral membrane protein</topology>
        <orientation evidence="2 11">Cytoplasmic side</orientation>
    </subcellularLocation>
</comment>
<evidence type="ECO:0000256" key="4">
    <source>
        <dbReference type="ARBA" id="ARBA00021870"/>
    </source>
</evidence>
<dbReference type="InterPro" id="IPR028263">
    <property type="entry name" value="FliG_N"/>
</dbReference>
<sequence>MPMDNDNKPKYSGAERVAIFMMSLGEEYAAELLRYMGPKEVQRIGGAMASLERVTRSDIDAVLREFSELIHDQTALGIGADDYVRNLLCAALGEDKASGLIDRILLGRNSKGLEALKWLDARAISEIIRHEHPQIVAIVISHLDPDQAAETLSYLPERMQSDLILRIATLDGVQPAALQELDEILESQLSGKNTAKSSMVGGLQAAANILNFMEGARETAIMEGITQVDADLSERIQELMFIFANLIDVDDRGIQTLLREVSTESLVLALKGADDDLKDKIFKNMSKRAAEMLREDLEAKGPVRVSDVEAAQKEILAVARRLAESGDIVLGGKGGEAML</sequence>
<evidence type="ECO:0000256" key="11">
    <source>
        <dbReference type="PIRNR" id="PIRNR003161"/>
    </source>
</evidence>
<evidence type="ECO:0000256" key="10">
    <source>
        <dbReference type="ARBA" id="ARBA00025598"/>
    </source>
</evidence>
<evidence type="ECO:0000256" key="2">
    <source>
        <dbReference type="ARBA" id="ARBA00004515"/>
    </source>
</evidence>
<name>A0A1H3JPF6_ALLWA</name>
<dbReference type="GO" id="GO:0009425">
    <property type="term" value="C:bacterial-type flagellum basal body"/>
    <property type="evidence" value="ECO:0007669"/>
    <property type="project" value="UniProtKB-SubCell"/>
</dbReference>
<gene>
    <name evidence="15" type="ORF">SAMN05421644_1625</name>
</gene>
<dbReference type="FunFam" id="1.10.220.30:FF:000001">
    <property type="entry name" value="Flagellar motor switch protein FliG"/>
    <property type="match status" value="1"/>
</dbReference>
<dbReference type="Pfam" id="PF14841">
    <property type="entry name" value="FliG_M"/>
    <property type="match status" value="1"/>
</dbReference>
<feature type="domain" description="Flagellar motor switch protein FliG middle" evidence="13">
    <location>
        <begin position="122"/>
        <end position="194"/>
    </location>
</feature>
<dbReference type="PIRSF" id="PIRSF003161">
    <property type="entry name" value="FliG"/>
    <property type="match status" value="1"/>
</dbReference>
<keyword evidence="8 11" id="KW-0472">Membrane</keyword>
<evidence type="ECO:0000256" key="9">
    <source>
        <dbReference type="ARBA" id="ARBA00023143"/>
    </source>
</evidence>
<dbReference type="InterPro" id="IPR023087">
    <property type="entry name" value="Flg_Motor_Flig_C"/>
</dbReference>
<comment type="similarity">
    <text evidence="3 11">Belongs to the FliG family.</text>
</comment>
<reference evidence="16" key="1">
    <citation type="submission" date="2016-10" db="EMBL/GenBank/DDBJ databases">
        <authorList>
            <person name="Varghese N."/>
            <person name="Submissions S."/>
        </authorList>
    </citation>
    <scope>NUCLEOTIDE SEQUENCE [LARGE SCALE GENOMIC DNA]</scope>
    <source>
        <strain evidence="16">DSM 173</strain>
    </source>
</reference>
<evidence type="ECO:0000259" key="14">
    <source>
        <dbReference type="Pfam" id="PF14842"/>
    </source>
</evidence>
<keyword evidence="15" id="KW-0966">Cell projection</keyword>
<evidence type="ECO:0000259" key="12">
    <source>
        <dbReference type="Pfam" id="PF01706"/>
    </source>
</evidence>
<evidence type="ECO:0000256" key="6">
    <source>
        <dbReference type="ARBA" id="ARBA00022500"/>
    </source>
</evidence>
<keyword evidence="11" id="KW-0997">Cell inner membrane</keyword>
<dbReference type="PANTHER" id="PTHR30534:SF0">
    <property type="entry name" value="FLAGELLAR MOTOR SWITCH PROTEIN FLIG"/>
    <property type="match status" value="1"/>
</dbReference>
<feature type="domain" description="Flagellar motor switch protein FliG N-terminal" evidence="14">
    <location>
        <begin position="11"/>
        <end position="112"/>
    </location>
</feature>
<keyword evidence="9 11" id="KW-0975">Bacterial flagellum</keyword>
<accession>A0A1H3JPF6</accession>
<dbReference type="GO" id="GO:0003774">
    <property type="term" value="F:cytoskeletal motor activity"/>
    <property type="evidence" value="ECO:0007669"/>
    <property type="project" value="InterPro"/>
</dbReference>
<dbReference type="InterPro" id="IPR032779">
    <property type="entry name" value="FliG_M"/>
</dbReference>
<keyword evidence="7 11" id="KW-0283">Flagellar rotation</keyword>
<evidence type="ECO:0000256" key="1">
    <source>
        <dbReference type="ARBA" id="ARBA00004117"/>
    </source>
</evidence>